<dbReference type="InterPro" id="IPR002909">
    <property type="entry name" value="IPT_dom"/>
</dbReference>
<evidence type="ECO:0000313" key="3">
    <source>
        <dbReference type="EMBL" id="VVD05007.1"/>
    </source>
</evidence>
<dbReference type="SMART" id="SM00248">
    <property type="entry name" value="ANK"/>
    <property type="match status" value="4"/>
</dbReference>
<dbReference type="InterPro" id="IPR037059">
    <property type="entry name" value="RHD_DNA_bind_dom_sf"/>
</dbReference>
<feature type="domain" description="RHD" evidence="2">
    <location>
        <begin position="53"/>
        <end position="231"/>
    </location>
</feature>
<dbReference type="InterPro" id="IPR032397">
    <property type="entry name" value="RHD_dimer"/>
</dbReference>
<dbReference type="InterPro" id="IPR036770">
    <property type="entry name" value="Ankyrin_rpt-contain_sf"/>
</dbReference>
<dbReference type="GO" id="GO:0000981">
    <property type="term" value="F:DNA-binding transcription factor activity, RNA polymerase II-specific"/>
    <property type="evidence" value="ECO:0007669"/>
    <property type="project" value="TreeGrafter"/>
</dbReference>
<feature type="region of interest" description="Disordered" evidence="1">
    <location>
        <begin position="1"/>
        <end position="20"/>
    </location>
</feature>
<dbReference type="Proteomes" id="UP000324832">
    <property type="component" value="Unassembled WGS sequence"/>
</dbReference>
<dbReference type="InterPro" id="IPR014756">
    <property type="entry name" value="Ig_E-set"/>
</dbReference>
<keyword evidence="4" id="KW-1185">Reference proteome</keyword>
<dbReference type="InterPro" id="IPR002110">
    <property type="entry name" value="Ankyrin_rpt"/>
</dbReference>
<sequence>MTSSEQDTSESSNYGSPFSHSQYSPLSYNNSPSQVIYLTNVMTELACEDVEQAKKPFLQIIEQPQSYFRFRYKSEMIGTHGCLLGDNYIPGKPKSHPTVELCNYSGSAVIGCHLVRHDADLEHPHTLTEDDQDKQISSVLPQRGSYKVGFGGMGIIHTAKKEVSKLLYNKYTQCITESNLDEHALRVKCDNEAKRINLNIVRLKFTAHDVSGSVICPPVFSNPIHNMKSAETNDLRICRSSRWHGRAAGGDEVFIFVEKVNRKNIQVRFFETDESGDRIWSKEADFQHGDVHHQYAIAFRTPAYRDKSIASNVEVKFELVRPSDGRVSAPLKFLYKADPFLRHNKKRKATSSNSSLSSLGGSIKSFSDLPLTVNEINENVTIKNIEVPAVQNTFICHPSQSTDLMADALLEDISECNSGDKLLTYTSPMLGQPNVPPVPVLHFNSSEMFRLLETSGNGNLPSEERRRYVDSMNLAEYLGSFSENTSIDMNPVAAFLRSSVMMADDSEKLQYQGSTLGIEVQTPISKIVRRERKETPDEYSAAYTVDDGAKVKDHVRDLCEMIRNKSRYKKEAVRNKLTQLFDVRLSNGDTFLHMSVNTRQPSVKITAELSHSLGMAHLLNLQNRHLQTALHLATAHNHALIPLLIRCGCDPMLQDEDGNNAVHYAVIYDAGLEHLLKAMEENNVPRDLDAYNYDRHTAAHLGALLGRPRSLRRLLQAGARARVPDGAGRAALHLATGLADYEALLAAIAPSDIDMVDGRGYTALQLVCDRPADPKKCNNTNKPAWQLAMDKPELMKILQDYGHISPGLTAGVSKVEPEDEYESSEKRKRNSGVSKKWYLLPRESASDDSDYELCMASYGSDATDDITEERK</sequence>
<dbReference type="GO" id="GO:0048731">
    <property type="term" value="P:system development"/>
    <property type="evidence" value="ECO:0007669"/>
    <property type="project" value="UniProtKB-ARBA"/>
</dbReference>
<dbReference type="InterPro" id="IPR011539">
    <property type="entry name" value="RHD_DNA_bind_dom"/>
</dbReference>
<evidence type="ECO:0000256" key="1">
    <source>
        <dbReference type="SAM" id="MobiDB-lite"/>
    </source>
</evidence>
<protein>
    <recommendedName>
        <fullName evidence="2">RHD domain-containing protein</fullName>
    </recommendedName>
</protein>
<dbReference type="SUPFAM" id="SSF81296">
    <property type="entry name" value="E set domains"/>
    <property type="match status" value="1"/>
</dbReference>
<dbReference type="PANTHER" id="PTHR24169">
    <property type="entry name" value="NUCLEAR FACTOR NF-KAPPA-B PROTEIN"/>
    <property type="match status" value="1"/>
</dbReference>
<feature type="region of interest" description="Disordered" evidence="1">
    <location>
        <begin position="808"/>
        <end position="832"/>
    </location>
</feature>
<dbReference type="Gene3D" id="2.60.40.10">
    <property type="entry name" value="Immunoglobulins"/>
    <property type="match status" value="1"/>
</dbReference>
<dbReference type="EMBL" id="FZQP02006922">
    <property type="protein sequence ID" value="VVD05007.1"/>
    <property type="molecule type" value="Genomic_DNA"/>
</dbReference>
<dbReference type="GO" id="GO:0005737">
    <property type="term" value="C:cytoplasm"/>
    <property type="evidence" value="ECO:0007669"/>
    <property type="project" value="InterPro"/>
</dbReference>
<evidence type="ECO:0000259" key="2">
    <source>
        <dbReference type="PROSITE" id="PS50254"/>
    </source>
</evidence>
<dbReference type="SMART" id="SM00429">
    <property type="entry name" value="IPT"/>
    <property type="match status" value="1"/>
</dbReference>
<dbReference type="InterPro" id="IPR000451">
    <property type="entry name" value="NFkB/Dor"/>
</dbReference>
<dbReference type="InterPro" id="IPR008967">
    <property type="entry name" value="p53-like_TF_DNA-bd_sf"/>
</dbReference>
<gene>
    <name evidence="3" type="ORF">LSINAPIS_LOCUS14632</name>
</gene>
<dbReference type="GO" id="GO:0048468">
    <property type="term" value="P:cell development"/>
    <property type="evidence" value="ECO:0007669"/>
    <property type="project" value="UniProtKB-ARBA"/>
</dbReference>
<dbReference type="Pfam" id="PF16179">
    <property type="entry name" value="RHD_dimer"/>
    <property type="match status" value="1"/>
</dbReference>
<accession>A0A5E4R2T0</accession>
<dbReference type="PROSITE" id="PS50254">
    <property type="entry name" value="REL_2"/>
    <property type="match status" value="1"/>
</dbReference>
<dbReference type="InterPro" id="IPR013783">
    <property type="entry name" value="Ig-like_fold"/>
</dbReference>
<dbReference type="AlphaFoldDB" id="A0A5E4R2T0"/>
<dbReference type="GO" id="GO:0000978">
    <property type="term" value="F:RNA polymerase II cis-regulatory region sequence-specific DNA binding"/>
    <property type="evidence" value="ECO:0007669"/>
    <property type="project" value="TreeGrafter"/>
</dbReference>
<reference evidence="3 4" key="1">
    <citation type="submission" date="2017-07" db="EMBL/GenBank/DDBJ databases">
        <authorList>
            <person name="Talla V."/>
            <person name="Backstrom N."/>
        </authorList>
    </citation>
    <scope>NUCLEOTIDE SEQUENCE [LARGE SCALE GENOMIC DNA]</scope>
</reference>
<organism evidence="3 4">
    <name type="scientific">Leptidea sinapis</name>
    <dbReference type="NCBI Taxonomy" id="189913"/>
    <lineage>
        <taxon>Eukaryota</taxon>
        <taxon>Metazoa</taxon>
        <taxon>Ecdysozoa</taxon>
        <taxon>Arthropoda</taxon>
        <taxon>Hexapoda</taxon>
        <taxon>Insecta</taxon>
        <taxon>Pterygota</taxon>
        <taxon>Neoptera</taxon>
        <taxon>Endopterygota</taxon>
        <taxon>Lepidoptera</taxon>
        <taxon>Glossata</taxon>
        <taxon>Ditrysia</taxon>
        <taxon>Papilionoidea</taxon>
        <taxon>Pieridae</taxon>
        <taxon>Dismorphiinae</taxon>
        <taxon>Leptidea</taxon>
    </lineage>
</organism>
<dbReference type="PANTHER" id="PTHR24169:SF28">
    <property type="entry name" value="NUCLEAR FACTOR NF-KAPPA-B P110 SUBUNIT"/>
    <property type="match status" value="1"/>
</dbReference>
<dbReference type="SUPFAM" id="SSF49417">
    <property type="entry name" value="p53-like transcription factors"/>
    <property type="match status" value="1"/>
</dbReference>
<dbReference type="SUPFAM" id="SSF48403">
    <property type="entry name" value="Ankyrin repeat"/>
    <property type="match status" value="1"/>
</dbReference>
<dbReference type="Gene3D" id="1.25.40.20">
    <property type="entry name" value="Ankyrin repeat-containing domain"/>
    <property type="match status" value="1"/>
</dbReference>
<name>A0A5E4R2T0_9NEOP</name>
<dbReference type="Pfam" id="PF00554">
    <property type="entry name" value="RHD_DNA_bind"/>
    <property type="match status" value="1"/>
</dbReference>
<proteinExistence type="predicted"/>
<dbReference type="PRINTS" id="PR00057">
    <property type="entry name" value="NFKBTNSCPFCT"/>
</dbReference>
<dbReference type="Gene3D" id="2.60.40.340">
    <property type="entry name" value="Rel homology domain (RHD), DNA-binding domain"/>
    <property type="match status" value="1"/>
</dbReference>
<evidence type="ECO:0000313" key="4">
    <source>
        <dbReference type="Proteomes" id="UP000324832"/>
    </source>
</evidence>